<proteinExistence type="predicted"/>
<name>A0AAD7GUD8_MYCRO</name>
<keyword evidence="3" id="KW-1185">Reference proteome</keyword>
<accession>A0AAD7GUD8</accession>
<sequence>MRLDLITQMGQPSPGANEPGGSPNGAPQVNLAAGEEVLRLKKSSAVRIGAWDYISVRMGGYLRWVAASVGGVGADGATTYVDGDARGTEKLGSQACRLLVKALIAIETKEGASANLVIEKKDTMVQQKHKTIQCFVAVGIRTHSKLNLLRSISPMPATVSDMLTVCSAGMQEIVFPAPALLIDESLIELGKLSESHQQLCIPNLEARTSEKLARAKDSAL</sequence>
<dbReference type="AlphaFoldDB" id="A0AAD7GUD8"/>
<dbReference type="Proteomes" id="UP001221757">
    <property type="component" value="Unassembled WGS sequence"/>
</dbReference>
<reference evidence="2" key="1">
    <citation type="submission" date="2023-03" db="EMBL/GenBank/DDBJ databases">
        <title>Massive genome expansion in bonnet fungi (Mycena s.s.) driven by repeated elements and novel gene families across ecological guilds.</title>
        <authorList>
            <consortium name="Lawrence Berkeley National Laboratory"/>
            <person name="Harder C.B."/>
            <person name="Miyauchi S."/>
            <person name="Viragh M."/>
            <person name="Kuo A."/>
            <person name="Thoen E."/>
            <person name="Andreopoulos B."/>
            <person name="Lu D."/>
            <person name="Skrede I."/>
            <person name="Drula E."/>
            <person name="Henrissat B."/>
            <person name="Morin E."/>
            <person name="Kohler A."/>
            <person name="Barry K."/>
            <person name="LaButti K."/>
            <person name="Morin E."/>
            <person name="Salamov A."/>
            <person name="Lipzen A."/>
            <person name="Mereny Z."/>
            <person name="Hegedus B."/>
            <person name="Baldrian P."/>
            <person name="Stursova M."/>
            <person name="Weitz H."/>
            <person name="Taylor A."/>
            <person name="Grigoriev I.V."/>
            <person name="Nagy L.G."/>
            <person name="Martin F."/>
            <person name="Kauserud H."/>
        </authorList>
    </citation>
    <scope>NUCLEOTIDE SEQUENCE</scope>
    <source>
        <strain evidence="2">CBHHK067</strain>
    </source>
</reference>
<evidence type="ECO:0000313" key="2">
    <source>
        <dbReference type="EMBL" id="KAJ7705535.1"/>
    </source>
</evidence>
<evidence type="ECO:0000256" key="1">
    <source>
        <dbReference type="SAM" id="MobiDB-lite"/>
    </source>
</evidence>
<gene>
    <name evidence="2" type="ORF">B0H17DRAFT_1126344</name>
</gene>
<protein>
    <submittedName>
        <fullName evidence="2">Uncharacterized protein</fullName>
    </submittedName>
</protein>
<organism evidence="2 3">
    <name type="scientific">Mycena rosella</name>
    <name type="common">Pink bonnet</name>
    <name type="synonym">Agaricus rosellus</name>
    <dbReference type="NCBI Taxonomy" id="1033263"/>
    <lineage>
        <taxon>Eukaryota</taxon>
        <taxon>Fungi</taxon>
        <taxon>Dikarya</taxon>
        <taxon>Basidiomycota</taxon>
        <taxon>Agaricomycotina</taxon>
        <taxon>Agaricomycetes</taxon>
        <taxon>Agaricomycetidae</taxon>
        <taxon>Agaricales</taxon>
        <taxon>Marasmiineae</taxon>
        <taxon>Mycenaceae</taxon>
        <taxon>Mycena</taxon>
    </lineage>
</organism>
<feature type="region of interest" description="Disordered" evidence="1">
    <location>
        <begin position="1"/>
        <end position="28"/>
    </location>
</feature>
<dbReference type="EMBL" id="JARKIE010000008">
    <property type="protein sequence ID" value="KAJ7705535.1"/>
    <property type="molecule type" value="Genomic_DNA"/>
</dbReference>
<comment type="caution">
    <text evidence="2">The sequence shown here is derived from an EMBL/GenBank/DDBJ whole genome shotgun (WGS) entry which is preliminary data.</text>
</comment>
<evidence type="ECO:0000313" key="3">
    <source>
        <dbReference type="Proteomes" id="UP001221757"/>
    </source>
</evidence>